<evidence type="ECO:0000256" key="3">
    <source>
        <dbReference type="ARBA" id="ARBA00023002"/>
    </source>
</evidence>
<dbReference type="Gene3D" id="3.40.50.720">
    <property type="entry name" value="NAD(P)-binding Rossmann-like Domain"/>
    <property type="match status" value="1"/>
</dbReference>
<comment type="similarity">
    <text evidence="1 5">Belongs to the short-chain dehydrogenases/reductases (SDR) family.</text>
</comment>
<accession>A0A8T1MGU0</accession>
<keyword evidence="7" id="KW-1185">Reference proteome</keyword>
<dbReference type="PANTHER" id="PTHR43963:SF6">
    <property type="entry name" value="CHAIN DEHYDROGENASE FAMILY PROTEIN, PUTATIVE (AFU_ORTHOLOGUE AFUA_3G15350)-RELATED"/>
    <property type="match status" value="1"/>
</dbReference>
<dbReference type="GO" id="GO:0004090">
    <property type="term" value="F:carbonyl reductase (NADPH) activity"/>
    <property type="evidence" value="ECO:0007669"/>
    <property type="project" value="UniProtKB-EC"/>
</dbReference>
<evidence type="ECO:0000256" key="1">
    <source>
        <dbReference type="ARBA" id="ARBA00006484"/>
    </source>
</evidence>
<proteinExistence type="inferred from homology"/>
<dbReference type="EMBL" id="NIRI02000042">
    <property type="protein sequence ID" value="KAG5448055.1"/>
    <property type="molecule type" value="Genomic_DNA"/>
</dbReference>
<evidence type="ECO:0000256" key="5">
    <source>
        <dbReference type="RuleBase" id="RU000363"/>
    </source>
</evidence>
<dbReference type="Proteomes" id="UP000286415">
    <property type="component" value="Unassembled WGS sequence"/>
</dbReference>
<sequence>MKVAVVTGSNKGIGFALVEKLAELYKPTGGWHVFLTARDEQRGHRACEQLHRKGLPVKFHQLDICDGLSRKRFVGFLTSEYAGGINLLVNNAGILYKDQSSAKFAENARVTIDTNFTSTLDFTLECLPILADDSRLVNMCSFLARVAYRKLGEKQREKFSSPMTLEELRALMDGFVRHADTGDYEQHGWHNMTYGLSKLALTKATSILGDMLKDDPRRILINACCPGYVNTDMTDHKGTKTPEQGADTPFFLATLPVGITEPNSQFVHDRKIHRWL</sequence>
<evidence type="ECO:0000256" key="4">
    <source>
        <dbReference type="ARBA" id="ARBA00026118"/>
    </source>
</evidence>
<dbReference type="InterPro" id="IPR045313">
    <property type="entry name" value="CBR1-like"/>
</dbReference>
<protein>
    <recommendedName>
        <fullName evidence="4">carbonyl reductase (NADPH)</fullName>
        <ecNumber evidence="4">1.1.1.184</ecNumber>
    </recommendedName>
</protein>
<reference evidence="6 7" key="2">
    <citation type="journal article" date="2021" name="Genomics">
        <title>High-quality reference genome for Clonorchis sinensis.</title>
        <authorList>
            <person name="Young N.D."/>
            <person name="Stroehlein A.J."/>
            <person name="Kinkar L."/>
            <person name="Wang T."/>
            <person name="Sohn W.M."/>
            <person name="Chang B.C.H."/>
            <person name="Kaur P."/>
            <person name="Weisz D."/>
            <person name="Dudchenko O."/>
            <person name="Aiden E.L."/>
            <person name="Korhonen P.K."/>
            <person name="Gasser R.B."/>
        </authorList>
    </citation>
    <scope>NUCLEOTIDE SEQUENCE [LARGE SCALE GENOMIC DNA]</scope>
    <source>
        <strain evidence="6">Cs-k2</strain>
    </source>
</reference>
<evidence type="ECO:0000313" key="7">
    <source>
        <dbReference type="Proteomes" id="UP000286415"/>
    </source>
</evidence>
<reference evidence="6 7" key="1">
    <citation type="journal article" date="2018" name="Biotechnol. Adv.">
        <title>Improved genomic resources and new bioinformatic workflow for the carcinogenic parasite Clonorchis sinensis: Biotechnological implications.</title>
        <authorList>
            <person name="Wang D."/>
            <person name="Korhonen P.K."/>
            <person name="Gasser R.B."/>
            <person name="Young N.D."/>
        </authorList>
    </citation>
    <scope>NUCLEOTIDE SEQUENCE [LARGE SCALE GENOMIC DNA]</scope>
    <source>
        <strain evidence="6">Cs-k2</strain>
    </source>
</reference>
<dbReference type="Pfam" id="PF00106">
    <property type="entry name" value="adh_short"/>
    <property type="match status" value="1"/>
</dbReference>
<dbReference type="EC" id="1.1.1.184" evidence="4"/>
<gene>
    <name evidence="6" type="ORF">CSKR_110787</name>
</gene>
<dbReference type="AlphaFoldDB" id="A0A8T1MGU0"/>
<dbReference type="InterPro" id="IPR036291">
    <property type="entry name" value="NAD(P)-bd_dom_sf"/>
</dbReference>
<dbReference type="PRINTS" id="PR00081">
    <property type="entry name" value="GDHRDH"/>
</dbReference>
<comment type="caution">
    <text evidence="6">The sequence shown here is derived from an EMBL/GenBank/DDBJ whole genome shotgun (WGS) entry which is preliminary data.</text>
</comment>
<dbReference type="OrthoDB" id="7289984at2759"/>
<dbReference type="InterPro" id="IPR002347">
    <property type="entry name" value="SDR_fam"/>
</dbReference>
<dbReference type="PRINTS" id="PR00080">
    <property type="entry name" value="SDRFAMILY"/>
</dbReference>
<organism evidence="6 7">
    <name type="scientific">Clonorchis sinensis</name>
    <name type="common">Chinese liver fluke</name>
    <dbReference type="NCBI Taxonomy" id="79923"/>
    <lineage>
        <taxon>Eukaryota</taxon>
        <taxon>Metazoa</taxon>
        <taxon>Spiralia</taxon>
        <taxon>Lophotrochozoa</taxon>
        <taxon>Platyhelminthes</taxon>
        <taxon>Trematoda</taxon>
        <taxon>Digenea</taxon>
        <taxon>Opisthorchiida</taxon>
        <taxon>Opisthorchiata</taxon>
        <taxon>Opisthorchiidae</taxon>
        <taxon>Clonorchis</taxon>
    </lineage>
</organism>
<dbReference type="CDD" id="cd05324">
    <property type="entry name" value="carb_red_PTCR-like_SDR_c"/>
    <property type="match status" value="1"/>
</dbReference>
<evidence type="ECO:0000256" key="2">
    <source>
        <dbReference type="ARBA" id="ARBA00022857"/>
    </source>
</evidence>
<dbReference type="PANTHER" id="PTHR43963">
    <property type="entry name" value="CARBONYL REDUCTASE 1-RELATED"/>
    <property type="match status" value="1"/>
</dbReference>
<keyword evidence="3" id="KW-0560">Oxidoreductase</keyword>
<keyword evidence="2" id="KW-0521">NADP</keyword>
<name>A0A8T1MGU0_CLOSI</name>
<dbReference type="SUPFAM" id="SSF51735">
    <property type="entry name" value="NAD(P)-binding Rossmann-fold domains"/>
    <property type="match status" value="1"/>
</dbReference>
<evidence type="ECO:0000313" key="6">
    <source>
        <dbReference type="EMBL" id="KAG5448055.1"/>
    </source>
</evidence>